<dbReference type="AlphaFoldDB" id="A0A7Y2H2B6"/>
<feature type="domain" description="EcxA zinc-binding" evidence="1">
    <location>
        <begin position="1"/>
        <end position="171"/>
    </location>
</feature>
<proteinExistence type="predicted"/>
<dbReference type="InterPro" id="IPR032534">
    <property type="entry name" value="EcxA_zinc-bd"/>
</dbReference>
<name>A0A7Y2H2B6_UNCEI</name>
<keyword evidence="2" id="KW-0482">Metalloprotease</keyword>
<evidence type="ECO:0000313" key="3">
    <source>
        <dbReference type="Proteomes" id="UP000547674"/>
    </source>
</evidence>
<keyword evidence="2" id="KW-0645">Protease</keyword>
<dbReference type="PANTHER" id="PTHR38478">
    <property type="entry name" value="PEPTIDASE M1A AND M12B"/>
    <property type="match status" value="1"/>
</dbReference>
<dbReference type="GO" id="GO:0006508">
    <property type="term" value="P:proteolysis"/>
    <property type="evidence" value="ECO:0007669"/>
    <property type="project" value="UniProtKB-KW"/>
</dbReference>
<dbReference type="EMBL" id="JABDJR010000285">
    <property type="protein sequence ID" value="NNF06548.1"/>
    <property type="molecule type" value="Genomic_DNA"/>
</dbReference>
<comment type="caution">
    <text evidence="2">The sequence shown here is derived from an EMBL/GenBank/DDBJ whole genome shotgun (WGS) entry which is preliminary data.</text>
</comment>
<dbReference type="PANTHER" id="PTHR38478:SF1">
    <property type="entry name" value="ZINC DEPENDENT METALLOPROTEASE DOMAIN LIPOPROTEIN"/>
    <property type="match status" value="1"/>
</dbReference>
<dbReference type="GO" id="GO:0008237">
    <property type="term" value="F:metallopeptidase activity"/>
    <property type="evidence" value="ECO:0007669"/>
    <property type="project" value="UniProtKB-KW"/>
</dbReference>
<dbReference type="Proteomes" id="UP000547674">
    <property type="component" value="Unassembled WGS sequence"/>
</dbReference>
<gene>
    <name evidence="2" type="ORF">HKN21_07290</name>
</gene>
<sequence>EDMGDDPVLASTMGVQNLKKVAPQLPAWTAKDGEDYGDLAELYNDMVGMFARYVGHVVTNIGGMYENLKASDQEGWVYEPVPAAKQRESMEFLRREVLTSPTWLNDPETLRRIEHAGAVDRVRRFQERVVGWLLNPGRMQRLIETEAIHGRGAYTLINFMDDLKEGIFGSLGSSRAVDTYGRNLQRVYLERLEYLMQNDPATPGRSNFRWHDPVDISQSDIRAVVRGQLRDLQEETLSAAGITTDRMTQMHYTDISERIEALLDNNSGE</sequence>
<protein>
    <submittedName>
        <fullName evidence="2">Zinc-dependent metalloprotease</fullName>
    </submittedName>
</protein>
<evidence type="ECO:0000259" key="1">
    <source>
        <dbReference type="Pfam" id="PF16313"/>
    </source>
</evidence>
<evidence type="ECO:0000313" key="2">
    <source>
        <dbReference type="EMBL" id="NNF06548.1"/>
    </source>
</evidence>
<accession>A0A7Y2H2B6</accession>
<organism evidence="2 3">
    <name type="scientific">Eiseniibacteriota bacterium</name>
    <dbReference type="NCBI Taxonomy" id="2212470"/>
    <lineage>
        <taxon>Bacteria</taxon>
        <taxon>Candidatus Eiseniibacteriota</taxon>
    </lineage>
</organism>
<keyword evidence="2" id="KW-0378">Hydrolase</keyword>
<feature type="non-terminal residue" evidence="2">
    <location>
        <position position="1"/>
    </location>
</feature>
<reference evidence="2 3" key="1">
    <citation type="submission" date="2020-03" db="EMBL/GenBank/DDBJ databases">
        <title>Metabolic flexibility allows generalist bacteria to become dominant in a frequently disturbed ecosystem.</title>
        <authorList>
            <person name="Chen Y.-J."/>
            <person name="Leung P.M."/>
            <person name="Bay S.K."/>
            <person name="Hugenholtz P."/>
            <person name="Kessler A.J."/>
            <person name="Shelley G."/>
            <person name="Waite D.W."/>
            <person name="Cook P.L."/>
            <person name="Greening C."/>
        </authorList>
    </citation>
    <scope>NUCLEOTIDE SEQUENCE [LARGE SCALE GENOMIC DNA]</scope>
    <source>
        <strain evidence="2">SS_bin_28</strain>
    </source>
</reference>
<dbReference type="Pfam" id="PF16313">
    <property type="entry name" value="DUF4953"/>
    <property type="match status" value="1"/>
</dbReference>